<sequence length="80" mass="9122">MKTKMLLSTQQQILNVGLRIATDIVNGRPFTRIYLNPIYEFTRRQMIKTLAAESDKSIPTSEEMITMSQNLIGQSDSSQK</sequence>
<gene>
    <name evidence="2" type="ORF">COS53_03130</name>
</gene>
<evidence type="ECO:0000313" key="3">
    <source>
        <dbReference type="Proteomes" id="UP000229191"/>
    </source>
</evidence>
<feature type="region of interest" description="Disordered" evidence="1">
    <location>
        <begin position="58"/>
        <end position="80"/>
    </location>
</feature>
<accession>A0A2M7BNL2</accession>
<dbReference type="Proteomes" id="UP000229191">
    <property type="component" value="Unassembled WGS sequence"/>
</dbReference>
<dbReference type="EMBL" id="PEVB01000085">
    <property type="protein sequence ID" value="PIV07083.1"/>
    <property type="molecule type" value="Genomic_DNA"/>
</dbReference>
<name>A0A2M7BNL2_9BACT</name>
<reference evidence="3" key="1">
    <citation type="submission" date="2017-09" db="EMBL/GenBank/DDBJ databases">
        <title>Depth-based differentiation of microbial function through sediment-hosted aquifers and enrichment of novel symbionts in the deep terrestrial subsurface.</title>
        <authorList>
            <person name="Probst A.J."/>
            <person name="Ladd B."/>
            <person name="Jarett J.K."/>
            <person name="Geller-Mcgrath D.E."/>
            <person name="Sieber C.M.K."/>
            <person name="Emerson J.B."/>
            <person name="Anantharaman K."/>
            <person name="Thomas B.C."/>
            <person name="Malmstrom R."/>
            <person name="Stieglmeier M."/>
            <person name="Klingl A."/>
            <person name="Woyke T."/>
            <person name="Ryan C.M."/>
            <person name="Banfield J.F."/>
        </authorList>
    </citation>
    <scope>NUCLEOTIDE SEQUENCE [LARGE SCALE GENOMIC DNA]</scope>
</reference>
<evidence type="ECO:0000256" key="1">
    <source>
        <dbReference type="SAM" id="MobiDB-lite"/>
    </source>
</evidence>
<evidence type="ECO:0000313" key="2">
    <source>
        <dbReference type="EMBL" id="PIV07083.1"/>
    </source>
</evidence>
<dbReference type="AlphaFoldDB" id="A0A2M7BNL2"/>
<comment type="caution">
    <text evidence="2">The sequence shown here is derived from an EMBL/GenBank/DDBJ whole genome shotgun (WGS) entry which is preliminary data.</text>
</comment>
<feature type="compositionally biased region" description="Polar residues" evidence="1">
    <location>
        <begin position="66"/>
        <end position="80"/>
    </location>
</feature>
<proteinExistence type="predicted"/>
<protein>
    <submittedName>
        <fullName evidence="2">Uncharacterized protein</fullName>
    </submittedName>
</protein>
<organism evidence="2 3">
    <name type="scientific">Candidatus Shapirobacteria bacterium CG03_land_8_20_14_0_80_35_14</name>
    <dbReference type="NCBI Taxonomy" id="1974878"/>
    <lineage>
        <taxon>Bacteria</taxon>
        <taxon>Candidatus Shapironibacteriota</taxon>
    </lineage>
</organism>